<dbReference type="PANTHER" id="PTHR32093:SF131">
    <property type="entry name" value="LEUCINE-RICH REPEAT-CONTAINING N-TERMINAL PLANT-TYPE DOMAIN-CONTAINING PROTEIN"/>
    <property type="match status" value="1"/>
</dbReference>
<gene>
    <name evidence="7" type="ORF">F3Y22_tig00110279pilonHSYRG00106</name>
</gene>
<dbReference type="SUPFAM" id="SSF52058">
    <property type="entry name" value="L domain-like"/>
    <property type="match status" value="1"/>
</dbReference>
<protein>
    <submittedName>
        <fullName evidence="7">Anthocyanin 3'-O-beta-glucosyltransferase</fullName>
    </submittedName>
</protein>
<dbReference type="PANTHER" id="PTHR32093">
    <property type="entry name" value="LEUCINE-RICH REPEAT EXTENSIN-LIKE PROTEIN 3-RELATED"/>
    <property type="match status" value="1"/>
</dbReference>
<keyword evidence="4 6" id="KW-0732">Signal</keyword>
<keyword evidence="3" id="KW-0433">Leucine-rich repeat</keyword>
<feature type="signal peptide" evidence="6">
    <location>
        <begin position="1"/>
        <end position="26"/>
    </location>
</feature>
<dbReference type="InterPro" id="IPR051582">
    <property type="entry name" value="LRR_extensin-like_regulator"/>
</dbReference>
<dbReference type="Gene3D" id="3.80.10.10">
    <property type="entry name" value="Ribonuclease Inhibitor"/>
    <property type="match status" value="2"/>
</dbReference>
<sequence>MRTLSLSTSSLLFTILLHSCLDIITGAGEAPAPAVKPSRCKYYENENGCFENKRLADAYDVIQTLKKRIKVDKNSERHIKTWTGTDVCSYNGFKCDIRPDVKENAVSAVDFNGYRFFGSDGTLPLKGFIDEMDDLAIFHANSNHFTGTVPFEASKIKYLYELDLSNNKIEGDFPMETLNAMNLTFLDLRYNSLRGSVPPQVFNLTLDVLFINNNRFAKQTLPKNLGDTTALYLTFANNSFTGTIPRSIGKARNLLEVLFLDNRLSGCLPYEIGNLSRATVFDASRNKITGPIPYSFGCMKMIQILNLANNRFYGEVPEIVCELPIIANLSLANNYFTSIGPACYHLMTKKKIDVSKNCIFGLPNQRSEAECSAFLWKKKVCNRIKTFYFIPCEKYGYSKNSGDGNPPPAPGPPAKTYNTLIPHHRL</sequence>
<dbReference type="Proteomes" id="UP000436088">
    <property type="component" value="Unassembled WGS sequence"/>
</dbReference>
<keyword evidence="8" id="KW-1185">Reference proteome</keyword>
<proteinExistence type="predicted"/>
<dbReference type="GO" id="GO:0005576">
    <property type="term" value="C:extracellular region"/>
    <property type="evidence" value="ECO:0007669"/>
    <property type="project" value="UniProtKB-SubCell"/>
</dbReference>
<evidence type="ECO:0000256" key="3">
    <source>
        <dbReference type="ARBA" id="ARBA00022614"/>
    </source>
</evidence>
<organism evidence="7 8">
    <name type="scientific">Hibiscus syriacus</name>
    <name type="common">Rose of Sharon</name>
    <dbReference type="NCBI Taxonomy" id="106335"/>
    <lineage>
        <taxon>Eukaryota</taxon>
        <taxon>Viridiplantae</taxon>
        <taxon>Streptophyta</taxon>
        <taxon>Embryophyta</taxon>
        <taxon>Tracheophyta</taxon>
        <taxon>Spermatophyta</taxon>
        <taxon>Magnoliopsida</taxon>
        <taxon>eudicotyledons</taxon>
        <taxon>Gunneridae</taxon>
        <taxon>Pentapetalae</taxon>
        <taxon>rosids</taxon>
        <taxon>malvids</taxon>
        <taxon>Malvales</taxon>
        <taxon>Malvaceae</taxon>
        <taxon>Malvoideae</taxon>
        <taxon>Hibiscus</taxon>
    </lineage>
</organism>
<dbReference type="InterPro" id="IPR001611">
    <property type="entry name" value="Leu-rich_rpt"/>
</dbReference>
<evidence type="ECO:0000256" key="5">
    <source>
        <dbReference type="ARBA" id="ARBA00022737"/>
    </source>
</evidence>
<evidence type="ECO:0000256" key="4">
    <source>
        <dbReference type="ARBA" id="ARBA00022729"/>
    </source>
</evidence>
<evidence type="ECO:0000313" key="7">
    <source>
        <dbReference type="EMBL" id="KAE8711739.1"/>
    </source>
</evidence>
<dbReference type="AlphaFoldDB" id="A0A6A3BA21"/>
<dbReference type="EMBL" id="VEPZ02000908">
    <property type="protein sequence ID" value="KAE8711739.1"/>
    <property type="molecule type" value="Genomic_DNA"/>
</dbReference>
<feature type="chain" id="PRO_5025536990" evidence="6">
    <location>
        <begin position="27"/>
        <end position="426"/>
    </location>
</feature>
<comment type="subcellular location">
    <subcellularLocation>
        <location evidence="1">Secreted</location>
    </subcellularLocation>
</comment>
<dbReference type="OrthoDB" id="676979at2759"/>
<evidence type="ECO:0000256" key="2">
    <source>
        <dbReference type="ARBA" id="ARBA00022525"/>
    </source>
</evidence>
<evidence type="ECO:0000313" key="8">
    <source>
        <dbReference type="Proteomes" id="UP000436088"/>
    </source>
</evidence>
<reference evidence="7" key="1">
    <citation type="submission" date="2019-09" db="EMBL/GenBank/DDBJ databases">
        <title>Draft genome information of white flower Hibiscus syriacus.</title>
        <authorList>
            <person name="Kim Y.-M."/>
        </authorList>
    </citation>
    <scope>NUCLEOTIDE SEQUENCE [LARGE SCALE GENOMIC DNA]</scope>
    <source>
        <strain evidence="7">YM2019G1</strain>
    </source>
</reference>
<accession>A0A6A3BA21</accession>
<evidence type="ECO:0000256" key="1">
    <source>
        <dbReference type="ARBA" id="ARBA00004613"/>
    </source>
</evidence>
<dbReference type="FunFam" id="3.80.10.10:FF:000383">
    <property type="entry name" value="Leucine-rich repeat receptor protein kinase EMS1"/>
    <property type="match status" value="1"/>
</dbReference>
<name>A0A6A3BA21_HIBSY</name>
<dbReference type="InterPro" id="IPR032675">
    <property type="entry name" value="LRR_dom_sf"/>
</dbReference>
<keyword evidence="5" id="KW-0677">Repeat</keyword>
<comment type="caution">
    <text evidence="7">The sequence shown here is derived from an EMBL/GenBank/DDBJ whole genome shotgun (WGS) entry which is preliminary data.</text>
</comment>
<evidence type="ECO:0000256" key="6">
    <source>
        <dbReference type="SAM" id="SignalP"/>
    </source>
</evidence>
<dbReference type="Pfam" id="PF00560">
    <property type="entry name" value="LRR_1"/>
    <property type="match status" value="3"/>
</dbReference>
<dbReference type="GO" id="GO:0016740">
    <property type="term" value="F:transferase activity"/>
    <property type="evidence" value="ECO:0007669"/>
    <property type="project" value="UniProtKB-KW"/>
</dbReference>
<keyword evidence="2" id="KW-0964">Secreted</keyword>